<dbReference type="SUPFAM" id="SSF69318">
    <property type="entry name" value="Integrin alpha N-terminal domain"/>
    <property type="match status" value="1"/>
</dbReference>
<sequence>MGMFTCYSQEMKFIISETGLKESKEKGIIYTEKEKPIVKSLINTFRKTSKGLKKSADIQPPLLICPSNKQLPCGSLVPDYLNELIVSDDSGGDIYLTQSTGGTKFYDGMTIVFTAKDETGNESSCSIIITALTPDVTPPTFTCPTNITLNCGDVLPNYATNPMMNLEDDCSISISWEMTPAPGTPFYNGIPVQIKYTDPSGNSSFCNFNATQANPDNIPPTLTCPGNQIQNCGSFLADYRTLVTGYDNCLGNLTVSQNPIPGSIFTPGMTVILTVKDVSNNASACSFIVNAATDSTKPIITNCPDNQTLAIGDVIPNYAGLLSVTDNCDPNPVITQTPPAGTTFTAPVNVVLTAKDVSGNTTSCSFYINVLEGNLPPAITCPSVMELYANSTLPNYVSFLPAVSDDTTDNFDLVFTQTPPQGTLFTEDTNVTITVKDGSGNMNSCTFLVKLKTFKEDIDCKSASINVNNLYGANGFSIYCEILTREAGFSVNTAGDINGDGITDLIIGAPGSYSPWYGPSMIYKIIPGAAYVVFGKASGFSPNVDLGLLDGTNGFVIRNDIPSSNFPLTGYDVSSAGDINGDGIGDFMLSDPYRHSSYGPEAGHTYVIFGKNNGFPAEFKISSLDGSNGFTFIGNENFGVAGASIDTIGDINGDGFQDIAIITSGSGAGEGKCFIVYGKTSGFPAILRTFELNGTNGFTIEGNASIGKIGESVAGLGDVNGDGISDFALGSYNGTGQNRKYVIFGQSSNFPSNFNISALNGTNGFIVENSVMPLDSYNGVAKAGDLNDDGINDIAITGQYILFGKTSFPAKVDLNNLDGTNGFMINGLGSSNSFGYAGDFNDDNIDDYFIHTPGTTYVLYGKKIWNSTANISDKHFRIESDFLYDYSASYAGDVNHDGISDLIIGNPYDGGFMNLKVNYNPGRSFVVFGKNTLDTEKPIITNCPQNEIVLTGFPIPDYRNTITVTDNCDSSPTVTQLPAPLTVFDGLSKDVTITVTDKSGNFSTCIFKISDNTDVEAPVITCLADQQLTCGSAVPDYLSLITVTDNMDVAPILSQNPVAGSAFINGMTITITAKDASNNQSYCSFKVNTSADLTKPVITCIADQTLSCGSTIPDYTTLVSVIDNCDSSPLLTQNPPAGTVFTAEMTVTITAEDLSNNQSYCSFKINASADVTAPVITCIGDQTLSCGSIVPDYTPLVTATDNCDASPIITQNPPAGSVFTDGMIITMTAQDVSKNESYCSFKINASADVTKPVIICIADQNLNLGETLPDYRSMITATDNCDSNLIITQLPVAGTNVTDEMSITINVSDNSGNISSCTFKINVIQDNEPPVFTCLADQMFDCSVSIVPDYTKIISVTDNTDPNPVIVQTPASGAPFVEGMTIYIKVSDKYNNNSECSFQLFTYPIFVYAGEDVEINEGQFVKLQAVALENGNFSWSPATGLNNNKVGNPIATPSETTTYTVVFTNKDGCQTEDSITITVIPVQKDETKYGFSPNNDGINDFWEIDGITDYPENEVLIYSRWGDLVYQTKGYNNATNVFSGIANKSRNLGANQLPEGTYFFEIRINQPNHLKKLKGYLVLKR</sequence>
<proteinExistence type="predicted"/>
<keyword evidence="3" id="KW-0325">Glycoprotein</keyword>
<dbReference type="PANTHER" id="PTHR24273">
    <property type="entry name" value="FI04643P-RELATED"/>
    <property type="match status" value="1"/>
</dbReference>
<dbReference type="InterPro" id="IPR013783">
    <property type="entry name" value="Ig-like_fold"/>
</dbReference>
<dbReference type="Pfam" id="PF01839">
    <property type="entry name" value="FG-GAP"/>
    <property type="match status" value="2"/>
</dbReference>
<dbReference type="EMBL" id="CP071448">
    <property type="protein sequence ID" value="QSW91541.1"/>
    <property type="molecule type" value="Genomic_DNA"/>
</dbReference>
<feature type="domain" description="HYR" evidence="4">
    <location>
        <begin position="371"/>
        <end position="453"/>
    </location>
</feature>
<keyword evidence="1" id="KW-0732">Signal</keyword>
<evidence type="ECO:0000256" key="2">
    <source>
        <dbReference type="ARBA" id="ARBA00022737"/>
    </source>
</evidence>
<accession>A0ABX7QMF4</accession>
<dbReference type="InterPro" id="IPR000413">
    <property type="entry name" value="Integrin_alpha"/>
</dbReference>
<keyword evidence="2" id="KW-0677">Repeat</keyword>
<gene>
    <name evidence="5" type="ORF">J0383_05600</name>
</gene>
<dbReference type="NCBIfam" id="TIGR04131">
    <property type="entry name" value="Bac_Flav_CTERM"/>
    <property type="match status" value="1"/>
</dbReference>
<dbReference type="InterPro" id="IPR013517">
    <property type="entry name" value="FG-GAP"/>
</dbReference>
<dbReference type="InterPro" id="IPR026341">
    <property type="entry name" value="T9SS_type_B"/>
</dbReference>
<dbReference type="Gene3D" id="2.60.40.10">
    <property type="entry name" value="Immunoglobulins"/>
    <property type="match status" value="1"/>
</dbReference>
<keyword evidence="6" id="KW-1185">Reference proteome</keyword>
<protein>
    <submittedName>
        <fullName evidence="5">HYR domain-containing protein</fullName>
    </submittedName>
</protein>
<reference evidence="5 6" key="1">
    <citation type="submission" date="2021-03" db="EMBL/GenBank/DDBJ databases">
        <title>Flavobacterium kribbensis sp. nov, an endophytic bacteria, isolated from soybean.</title>
        <authorList>
            <person name="Lee J."/>
            <person name="Seo J."/>
        </authorList>
    </citation>
    <scope>NUCLEOTIDE SEQUENCE [LARGE SCALE GENOMIC DNA]</scope>
    <source>
        <strain evidence="5 6">BB8</strain>
    </source>
</reference>
<dbReference type="InterPro" id="IPR003410">
    <property type="entry name" value="HYR_dom"/>
</dbReference>
<dbReference type="PRINTS" id="PR01185">
    <property type="entry name" value="INTEGRINA"/>
</dbReference>
<evidence type="ECO:0000313" key="5">
    <source>
        <dbReference type="EMBL" id="QSW91541.1"/>
    </source>
</evidence>
<evidence type="ECO:0000313" key="6">
    <source>
        <dbReference type="Proteomes" id="UP000663440"/>
    </source>
</evidence>
<dbReference type="InterPro" id="IPR013519">
    <property type="entry name" value="Int_alpha_beta-p"/>
</dbReference>
<dbReference type="PANTHER" id="PTHR24273:SF32">
    <property type="entry name" value="HYALIN"/>
    <property type="match status" value="1"/>
</dbReference>
<dbReference type="Pfam" id="PF13585">
    <property type="entry name" value="CHU_C"/>
    <property type="match status" value="1"/>
</dbReference>
<feature type="domain" description="HYR" evidence="4">
    <location>
        <begin position="933"/>
        <end position="1013"/>
    </location>
</feature>
<organism evidence="5 6">
    <name type="scientific">Flavobacterium endoglycinae</name>
    <dbReference type="NCBI Taxonomy" id="2816357"/>
    <lineage>
        <taxon>Bacteria</taxon>
        <taxon>Pseudomonadati</taxon>
        <taxon>Bacteroidota</taxon>
        <taxon>Flavobacteriia</taxon>
        <taxon>Flavobacteriales</taxon>
        <taxon>Flavobacteriaceae</taxon>
        <taxon>Flavobacterium</taxon>
    </lineage>
</organism>
<evidence type="ECO:0000256" key="3">
    <source>
        <dbReference type="ARBA" id="ARBA00023180"/>
    </source>
</evidence>
<dbReference type="SMART" id="SM00191">
    <property type="entry name" value="Int_alpha"/>
    <property type="match status" value="5"/>
</dbReference>
<dbReference type="PROSITE" id="PS50825">
    <property type="entry name" value="HYR"/>
    <property type="match status" value="2"/>
</dbReference>
<dbReference type="Proteomes" id="UP000663440">
    <property type="component" value="Chromosome"/>
</dbReference>
<name>A0ABX7QMF4_9FLAO</name>
<dbReference type="Gene3D" id="2.130.10.130">
    <property type="entry name" value="Integrin alpha, N-terminal"/>
    <property type="match status" value="4"/>
</dbReference>
<evidence type="ECO:0000259" key="4">
    <source>
        <dbReference type="PROSITE" id="PS50825"/>
    </source>
</evidence>
<dbReference type="Pfam" id="PF02494">
    <property type="entry name" value="HYR"/>
    <property type="match status" value="1"/>
</dbReference>
<evidence type="ECO:0000256" key="1">
    <source>
        <dbReference type="ARBA" id="ARBA00022729"/>
    </source>
</evidence>
<dbReference type="InterPro" id="IPR028994">
    <property type="entry name" value="Integrin_alpha_N"/>
</dbReference>
<dbReference type="PROSITE" id="PS51470">
    <property type="entry name" value="FG_GAP"/>
    <property type="match status" value="1"/>
</dbReference>